<dbReference type="InterPro" id="IPR018851">
    <property type="entry name" value="Borealin_N"/>
</dbReference>
<dbReference type="EMBL" id="MCFA01000086">
    <property type="protein sequence ID" value="ORY09474.1"/>
    <property type="molecule type" value="Genomic_DNA"/>
</dbReference>
<dbReference type="OrthoDB" id="2392550at2759"/>
<dbReference type="Pfam" id="PF10444">
    <property type="entry name" value="Nbl1_Borealin_N"/>
    <property type="match status" value="1"/>
</dbReference>
<reference evidence="3 4" key="1">
    <citation type="submission" date="2016-07" db="EMBL/GenBank/DDBJ databases">
        <title>Pervasive Adenine N6-methylation of Active Genes in Fungi.</title>
        <authorList>
            <consortium name="DOE Joint Genome Institute"/>
            <person name="Mondo S.J."/>
            <person name="Dannebaum R.O."/>
            <person name="Kuo R.C."/>
            <person name="Labutti K."/>
            <person name="Haridas S."/>
            <person name="Kuo A."/>
            <person name="Salamov A."/>
            <person name="Ahrendt S.R."/>
            <person name="Lipzen A."/>
            <person name="Sullivan W."/>
            <person name="Andreopoulos W.B."/>
            <person name="Clum A."/>
            <person name="Lindquist E."/>
            <person name="Daum C."/>
            <person name="Ramamoorthy G.K."/>
            <person name="Gryganskyi A."/>
            <person name="Culley D."/>
            <person name="Magnuson J.K."/>
            <person name="James T.Y."/>
            <person name="O'Malley M.A."/>
            <person name="Stajich J.E."/>
            <person name="Spatafora J.W."/>
            <person name="Visel A."/>
            <person name="Grigoriev I.V."/>
        </authorList>
    </citation>
    <scope>NUCLEOTIDE SEQUENCE [LARGE SCALE GENOMIC DNA]</scope>
    <source>
        <strain evidence="3 4">CBS 115471</strain>
    </source>
</reference>
<evidence type="ECO:0000313" key="4">
    <source>
        <dbReference type="Proteomes" id="UP000193144"/>
    </source>
</evidence>
<evidence type="ECO:0000313" key="3">
    <source>
        <dbReference type="EMBL" id="ORY09474.1"/>
    </source>
</evidence>
<evidence type="ECO:0000259" key="2">
    <source>
        <dbReference type="Pfam" id="PF10444"/>
    </source>
</evidence>
<proteinExistence type="predicted"/>
<comment type="caution">
    <text evidence="3">The sequence shown here is derived from an EMBL/GenBank/DDBJ whole genome shotgun (WGS) entry which is preliminary data.</text>
</comment>
<feature type="compositionally biased region" description="Polar residues" evidence="1">
    <location>
        <begin position="228"/>
        <end position="237"/>
    </location>
</feature>
<sequence>MSILTVEAKSTMRANLELELNSRKEKLLAMCEAQVASLRSRLERRVNRIPMNKRSMNIMDLIDPKAAKQDVAPAKEPAISSKRTRPAARPAPARAAASRAAAAASAPVCHPATSTTQNVQASQHPQHDHAPESRQLSQPKQQQAPSHQSSQPRKQAATRGVKRSSNEMASDKENMAEQLSVPKKRAKLPVNRAAPAARNPRTNAAEPAPVRTTRAASRKLAAPEVLSPKSSNARTNSRTIAPARATRRAR</sequence>
<dbReference type="AlphaFoldDB" id="A0A1Y1ZH21"/>
<feature type="region of interest" description="Disordered" evidence="1">
    <location>
        <begin position="67"/>
        <end position="250"/>
    </location>
</feature>
<organism evidence="3 4">
    <name type="scientific">Clohesyomyces aquaticus</name>
    <dbReference type="NCBI Taxonomy" id="1231657"/>
    <lineage>
        <taxon>Eukaryota</taxon>
        <taxon>Fungi</taxon>
        <taxon>Dikarya</taxon>
        <taxon>Ascomycota</taxon>
        <taxon>Pezizomycotina</taxon>
        <taxon>Dothideomycetes</taxon>
        <taxon>Pleosporomycetidae</taxon>
        <taxon>Pleosporales</taxon>
        <taxon>Lindgomycetaceae</taxon>
        <taxon>Clohesyomyces</taxon>
    </lineage>
</organism>
<feature type="compositionally biased region" description="Low complexity" evidence="1">
    <location>
        <begin position="137"/>
        <end position="152"/>
    </location>
</feature>
<feature type="compositionally biased region" description="Low complexity" evidence="1">
    <location>
        <begin position="87"/>
        <end position="107"/>
    </location>
</feature>
<dbReference type="Proteomes" id="UP000193144">
    <property type="component" value="Unassembled WGS sequence"/>
</dbReference>
<feature type="compositionally biased region" description="Polar residues" evidence="1">
    <location>
        <begin position="112"/>
        <end position="124"/>
    </location>
</feature>
<feature type="compositionally biased region" description="Low complexity" evidence="1">
    <location>
        <begin position="189"/>
        <end position="209"/>
    </location>
</feature>
<gene>
    <name evidence="3" type="ORF">BCR34DRAFT_665543</name>
</gene>
<keyword evidence="4" id="KW-1185">Reference proteome</keyword>
<name>A0A1Y1ZH21_9PLEO</name>
<evidence type="ECO:0000256" key="1">
    <source>
        <dbReference type="SAM" id="MobiDB-lite"/>
    </source>
</evidence>
<feature type="domain" description="Borealin N-terminal" evidence="2">
    <location>
        <begin position="14"/>
        <end position="63"/>
    </location>
</feature>
<protein>
    <recommendedName>
        <fullName evidence="2">Borealin N-terminal domain-containing protein</fullName>
    </recommendedName>
</protein>
<accession>A0A1Y1ZH21</accession>